<organism evidence="1 2">
    <name type="scientific">Ligilactobacillus pabuli</name>
    <dbReference type="NCBI Taxonomy" id="2886039"/>
    <lineage>
        <taxon>Bacteria</taxon>
        <taxon>Bacillati</taxon>
        <taxon>Bacillota</taxon>
        <taxon>Bacilli</taxon>
        <taxon>Lactobacillales</taxon>
        <taxon>Lactobacillaceae</taxon>
        <taxon>Ligilactobacillus</taxon>
    </lineage>
</organism>
<comment type="caution">
    <text evidence="1">The sequence shown here is derived from an EMBL/GenBank/DDBJ whole genome shotgun (WGS) entry which is preliminary data.</text>
</comment>
<accession>A0ABQ5JHA9</accession>
<proteinExistence type="predicted"/>
<evidence type="ECO:0000313" key="1">
    <source>
        <dbReference type="EMBL" id="GKS81078.1"/>
    </source>
</evidence>
<evidence type="ECO:0000313" key="2">
    <source>
        <dbReference type="Proteomes" id="UP001055149"/>
    </source>
</evidence>
<dbReference type="EMBL" id="BQXH01000005">
    <property type="protein sequence ID" value="GKS81078.1"/>
    <property type="molecule type" value="Genomic_DNA"/>
</dbReference>
<dbReference type="Proteomes" id="UP001055149">
    <property type="component" value="Unassembled WGS sequence"/>
</dbReference>
<protein>
    <submittedName>
        <fullName evidence="1">Uncharacterized protein</fullName>
    </submittedName>
</protein>
<keyword evidence="2" id="KW-1185">Reference proteome</keyword>
<gene>
    <name evidence="1" type="ORF">LPAF129_07630</name>
</gene>
<sequence length="49" mass="5992">MSDREEMRIRTHKIISYLDQTYGDNWAQDPEISEDPKLKEHLQWIKSCR</sequence>
<dbReference type="RefSeq" id="WP_244054842.1">
    <property type="nucleotide sequence ID" value="NZ_BQXH01000005.1"/>
</dbReference>
<name>A0ABQ5JHA9_9LACO</name>
<reference evidence="1" key="1">
    <citation type="journal article" date="2022" name="Int. J. Syst. Evol. Microbiol.">
        <title>A novel species of lactic acid bacteria, Ligilactobacillus pabuli sp. nov., isolated from alfalfa silage.</title>
        <authorList>
            <person name="Tohno M."/>
            <person name="Tanizawa Y."/>
            <person name="Sawada H."/>
            <person name="Sakamoto M."/>
            <person name="Ohkuma M."/>
            <person name="Kobayashi H."/>
        </authorList>
    </citation>
    <scope>NUCLEOTIDE SEQUENCE</scope>
    <source>
        <strain evidence="1">AF129</strain>
    </source>
</reference>